<organism evidence="1 2">
    <name type="scientific">Tritrichomonas musculus</name>
    <dbReference type="NCBI Taxonomy" id="1915356"/>
    <lineage>
        <taxon>Eukaryota</taxon>
        <taxon>Metamonada</taxon>
        <taxon>Parabasalia</taxon>
        <taxon>Tritrichomonadida</taxon>
        <taxon>Tritrichomonadidae</taxon>
        <taxon>Tritrichomonas</taxon>
    </lineage>
</organism>
<dbReference type="InterPro" id="IPR036770">
    <property type="entry name" value="Ankyrin_rpt-contain_sf"/>
</dbReference>
<evidence type="ECO:0008006" key="3">
    <source>
        <dbReference type="Google" id="ProtNLM"/>
    </source>
</evidence>
<dbReference type="Proteomes" id="UP001470230">
    <property type="component" value="Unassembled WGS sequence"/>
</dbReference>
<dbReference type="PANTHER" id="PTHR24159:SF5">
    <property type="entry name" value="ANK_REP_REGION DOMAIN-CONTAINING PROTEIN"/>
    <property type="match status" value="1"/>
</dbReference>
<proteinExistence type="predicted"/>
<evidence type="ECO:0000313" key="2">
    <source>
        <dbReference type="Proteomes" id="UP001470230"/>
    </source>
</evidence>
<gene>
    <name evidence="1" type="ORF">M9Y10_039726</name>
</gene>
<dbReference type="SUPFAM" id="SSF48403">
    <property type="entry name" value="Ankyrin repeat"/>
    <property type="match status" value="1"/>
</dbReference>
<sequence length="484" mass="57642">MLELILDVCINFSKEIKDVGIKDEQIINIMRIMKCCTYYLFSKNFISIKSIIEKSVTDPVLFVYFYPEIDEYDHEYAEKVIYNIQNDSNETLSQFSDFVIKNPEIHKEYRKNHFNPTQLHKTIRNDDIDEFQSLLSKNNYSYNHNFDFSYYERTLTECKTPSLIQIAATYGSIKIFKFLWMQNDIIYDDNLICYAISGRNYEIIHICEEKCSKSRALRFSINSHQHELTDYFIDNINDDDEQFQKDDELEDDDEDNVYSKLSNSLIHVAYQCLNYQIILPCLKKIVHILDDVEENKISTDNKTYLGSSTFDFDLFKFVYSHKNKNIDLYNGYYPIYLQWIYNGMIDAINYVIPNEKPNDILFFFKTSLDVNISVSNFILDLLIEKKLGKEVFDYFMQNIDFYFFLSILSYYNEDLITKVNKLFVKIDDVPYFLDELQANTSVKFINSLFKRKLEFDVDNSVVEDELKKNKLEEALLNFQMKKTE</sequence>
<evidence type="ECO:0000313" key="1">
    <source>
        <dbReference type="EMBL" id="KAK8836383.1"/>
    </source>
</evidence>
<keyword evidence="2" id="KW-1185">Reference proteome</keyword>
<name>A0ABR2GR10_9EUKA</name>
<accession>A0ABR2GR10</accession>
<comment type="caution">
    <text evidence="1">The sequence shown here is derived from an EMBL/GenBank/DDBJ whole genome shotgun (WGS) entry which is preliminary data.</text>
</comment>
<dbReference type="PANTHER" id="PTHR24159">
    <property type="match status" value="1"/>
</dbReference>
<reference evidence="1 2" key="1">
    <citation type="submission" date="2024-04" db="EMBL/GenBank/DDBJ databases">
        <title>Tritrichomonas musculus Genome.</title>
        <authorList>
            <person name="Alves-Ferreira E."/>
            <person name="Grigg M."/>
            <person name="Lorenzi H."/>
            <person name="Galac M."/>
        </authorList>
    </citation>
    <scope>NUCLEOTIDE SEQUENCE [LARGE SCALE GENOMIC DNA]</scope>
    <source>
        <strain evidence="1 2">EAF2021</strain>
    </source>
</reference>
<dbReference type="EMBL" id="JAPFFF010000066">
    <property type="protein sequence ID" value="KAK8836383.1"/>
    <property type="molecule type" value="Genomic_DNA"/>
</dbReference>
<protein>
    <recommendedName>
        <fullName evidence="3">DUF3447 domain-containing protein</fullName>
    </recommendedName>
</protein>